<reference evidence="1" key="1">
    <citation type="journal article" name="Emerg. Infect. Dis.">
        <title>Two cases of a newly characterized neisseria species.</title>
        <authorList>
            <person name="Mustapha M."/>
            <person name="Lemos A.P.S."/>
            <person name="Harrison L.H."/>
            <person name="Vantyne D."/>
            <person name="Sacchi C.T."/>
        </authorList>
    </citation>
    <scope>NUCLEOTIDE SEQUENCE</scope>
    <source>
        <strain evidence="1">N.95.16</strain>
    </source>
</reference>
<organism evidence="1 2">
    <name type="scientific">Neisseria brasiliensis</name>
    <dbReference type="NCBI Taxonomy" id="2666100"/>
    <lineage>
        <taxon>Bacteria</taxon>
        <taxon>Pseudomonadati</taxon>
        <taxon>Pseudomonadota</taxon>
        <taxon>Betaproteobacteria</taxon>
        <taxon>Neisseriales</taxon>
        <taxon>Neisseriaceae</taxon>
        <taxon>Neisseria</taxon>
    </lineage>
</organism>
<dbReference type="EMBL" id="WJXO01000001">
    <property type="protein sequence ID" value="MRN37864.1"/>
    <property type="molecule type" value="Genomic_DNA"/>
</dbReference>
<name>A0A5Q3RYG5_9NEIS</name>
<dbReference type="RefSeq" id="WP_095501755.1">
    <property type="nucleotide sequence ID" value="NZ_CP046027.1"/>
</dbReference>
<evidence type="ECO:0000313" key="2">
    <source>
        <dbReference type="Proteomes" id="UP000486297"/>
    </source>
</evidence>
<evidence type="ECO:0000313" key="1">
    <source>
        <dbReference type="EMBL" id="MRN37864.1"/>
    </source>
</evidence>
<sequence length="70" mass="7970">MARLVKTATKANASDWQCGNPEVKYQQAAFVQSAQNTMPLFSDGLHLNRRPATHRRQTSFAILFYIFNPN</sequence>
<proteinExistence type="predicted"/>
<protein>
    <submittedName>
        <fullName evidence="1">Uncharacterized protein</fullName>
    </submittedName>
</protein>
<comment type="caution">
    <text evidence="1">The sequence shown here is derived from an EMBL/GenBank/DDBJ whole genome shotgun (WGS) entry which is preliminary data.</text>
</comment>
<dbReference type="Proteomes" id="UP000486297">
    <property type="component" value="Unassembled WGS sequence"/>
</dbReference>
<accession>A0A5Q3RYG5</accession>
<keyword evidence="2" id="KW-1185">Reference proteome</keyword>
<dbReference type="AlphaFoldDB" id="A0A5Q3RYG5"/>
<gene>
    <name evidence="1" type="ORF">GJU80_05015</name>
</gene>